<gene>
    <name evidence="1" type="ORF">NPIL_686231</name>
</gene>
<comment type="caution">
    <text evidence="1">The sequence shown here is derived from an EMBL/GenBank/DDBJ whole genome shotgun (WGS) entry which is preliminary data.</text>
</comment>
<organism evidence="1 2">
    <name type="scientific">Nephila pilipes</name>
    <name type="common">Giant wood spider</name>
    <name type="synonym">Nephila maculata</name>
    <dbReference type="NCBI Taxonomy" id="299642"/>
    <lineage>
        <taxon>Eukaryota</taxon>
        <taxon>Metazoa</taxon>
        <taxon>Ecdysozoa</taxon>
        <taxon>Arthropoda</taxon>
        <taxon>Chelicerata</taxon>
        <taxon>Arachnida</taxon>
        <taxon>Araneae</taxon>
        <taxon>Araneomorphae</taxon>
        <taxon>Entelegynae</taxon>
        <taxon>Araneoidea</taxon>
        <taxon>Nephilidae</taxon>
        <taxon>Nephila</taxon>
    </lineage>
</organism>
<name>A0A8X6QME0_NEPPI</name>
<dbReference type="EMBL" id="BMAW01129960">
    <property type="protein sequence ID" value="GFU32754.1"/>
    <property type="molecule type" value="Genomic_DNA"/>
</dbReference>
<proteinExistence type="predicted"/>
<evidence type="ECO:0000313" key="2">
    <source>
        <dbReference type="Proteomes" id="UP000887013"/>
    </source>
</evidence>
<protein>
    <submittedName>
        <fullName evidence="1">Uncharacterized protein</fullName>
    </submittedName>
</protein>
<dbReference type="Proteomes" id="UP000887013">
    <property type="component" value="Unassembled WGS sequence"/>
</dbReference>
<reference evidence="1" key="1">
    <citation type="submission" date="2020-08" db="EMBL/GenBank/DDBJ databases">
        <title>Multicomponent nature underlies the extraordinary mechanical properties of spider dragline silk.</title>
        <authorList>
            <person name="Kono N."/>
            <person name="Nakamura H."/>
            <person name="Mori M."/>
            <person name="Yoshida Y."/>
            <person name="Ohtoshi R."/>
            <person name="Malay A.D."/>
            <person name="Moran D.A.P."/>
            <person name="Tomita M."/>
            <person name="Numata K."/>
            <person name="Arakawa K."/>
        </authorList>
    </citation>
    <scope>NUCLEOTIDE SEQUENCE</scope>
</reference>
<dbReference type="AlphaFoldDB" id="A0A8X6QME0"/>
<sequence length="141" mass="16493">MLIKTQECYKVDGYIRTDLKLMSSPSNFNFLQKRGTWETISDHSGTLIRVLLKEWGPYINHRAPDLNTQILFYENRPDTVLLPPTVFASWRKRCESQFDEAVVKSVQRNSHCRNAWLMDARQNISSKFLLSPVSILRLECE</sequence>
<keyword evidence="2" id="KW-1185">Reference proteome</keyword>
<accession>A0A8X6QME0</accession>
<evidence type="ECO:0000313" key="1">
    <source>
        <dbReference type="EMBL" id="GFU32754.1"/>
    </source>
</evidence>